<evidence type="ECO:0000313" key="15">
    <source>
        <dbReference type="EMBL" id="SGZ53194.1"/>
    </source>
</evidence>
<dbReference type="SMART" id="SM00591">
    <property type="entry name" value="RWD"/>
    <property type="match status" value="1"/>
</dbReference>
<evidence type="ECO:0000256" key="2">
    <source>
        <dbReference type="ARBA" id="ARBA00004906"/>
    </source>
</evidence>
<dbReference type="InterPro" id="IPR017907">
    <property type="entry name" value="Znf_RING_CS"/>
</dbReference>
<evidence type="ECO:0000313" key="16">
    <source>
        <dbReference type="Proteomes" id="UP000182334"/>
    </source>
</evidence>
<dbReference type="InterPro" id="IPR006575">
    <property type="entry name" value="RWD_dom"/>
</dbReference>
<evidence type="ECO:0000259" key="13">
    <source>
        <dbReference type="PROSITE" id="PS50908"/>
    </source>
</evidence>
<dbReference type="Gene3D" id="3.30.40.10">
    <property type="entry name" value="Zinc/RING finger domain, C3HC4 (zinc finger)"/>
    <property type="match status" value="1"/>
</dbReference>
<keyword evidence="4" id="KW-0808">Transferase</keyword>
<dbReference type="SUPFAM" id="SSF54495">
    <property type="entry name" value="UBC-like"/>
    <property type="match status" value="1"/>
</dbReference>
<dbReference type="InterPro" id="IPR016135">
    <property type="entry name" value="UBQ-conjugating_enzyme/RWD"/>
</dbReference>
<evidence type="ECO:0000256" key="9">
    <source>
        <dbReference type="ARBA" id="ARBA00022833"/>
    </source>
</evidence>
<dbReference type="GO" id="GO:0061630">
    <property type="term" value="F:ubiquitin protein ligase activity"/>
    <property type="evidence" value="ECO:0007669"/>
    <property type="project" value="UniProtKB-EC"/>
</dbReference>
<dbReference type="GO" id="GO:0016567">
    <property type="term" value="P:protein ubiquitination"/>
    <property type="evidence" value="ECO:0007669"/>
    <property type="project" value="InterPro"/>
</dbReference>
<dbReference type="PROSITE" id="PS00518">
    <property type="entry name" value="ZF_RING_1"/>
    <property type="match status" value="1"/>
</dbReference>
<evidence type="ECO:0000256" key="4">
    <source>
        <dbReference type="ARBA" id="ARBA00022679"/>
    </source>
</evidence>
<dbReference type="Proteomes" id="UP000182334">
    <property type="component" value="Chromosome IV"/>
</dbReference>
<keyword evidence="6" id="KW-0677">Repeat</keyword>
<feature type="domain" description="RING-type" evidence="14">
    <location>
        <begin position="160"/>
        <end position="459"/>
    </location>
</feature>
<evidence type="ECO:0000256" key="11">
    <source>
        <dbReference type="PROSITE-ProRule" id="PRU00175"/>
    </source>
</evidence>
<dbReference type="InterPro" id="IPR044066">
    <property type="entry name" value="TRIAD_supradom"/>
</dbReference>
<evidence type="ECO:0000256" key="5">
    <source>
        <dbReference type="ARBA" id="ARBA00022723"/>
    </source>
</evidence>
<evidence type="ECO:0000256" key="6">
    <source>
        <dbReference type="ARBA" id="ARBA00022737"/>
    </source>
</evidence>
<dbReference type="AlphaFoldDB" id="A0A1L0BSI9"/>
<dbReference type="CDD" id="cd23820">
    <property type="entry name" value="RWD_RNF14"/>
    <property type="match status" value="1"/>
</dbReference>
<keyword evidence="8" id="KW-0833">Ubl conjugation pathway</keyword>
<evidence type="ECO:0000256" key="3">
    <source>
        <dbReference type="ARBA" id="ARBA00012251"/>
    </source>
</evidence>
<dbReference type="InterPro" id="IPR001841">
    <property type="entry name" value="Znf_RING"/>
</dbReference>
<dbReference type="InterPro" id="IPR013083">
    <property type="entry name" value="Znf_RING/FYVE/PHD"/>
</dbReference>
<sequence>MTDDIRHEELGSLEAIYQDDIEVDHLLYSGKIYIPIKIENGINIHLLQDHITKRSSKVHFLPPIIFTFTLPQYYPYDVPPIFDVTSLTISKPEISNLKAQLLNQWRDSRDQILFSLIDTLQEKAESMFQLAGQLIECTDIEYEQIIEYDNYLKQKEFDKSTFTCEICQDVTKGDKCVQFDPCMHIFCIACVENFFIFLINDGEVEKIHCPDFNCGKKFLEVREKYLRLDNIESEKFDFEEFKTQLMTPPITLSLLQRILGDGVGATLFNKYLTLFTNHQNALIAKLFPERLVSCPREKCPAMIFRESMTSRLVICRTCDYAFCNICRKSYHSDSIDCSRKYTSKQYGGIPIEALEKWILAEKNSRDRDVLRYKYGSDLLVKVSHEYTMDKLFTDMLLDTSQGFSKCPMCDLIIQRLEGCNKMKCSSCATFFCNLCGCFLPYDHPYEHFNTPGSSCYGKLFHGMVGMEDIAD</sequence>
<dbReference type="EMBL" id="LT635759">
    <property type="protein sequence ID" value="SGZ53194.1"/>
    <property type="molecule type" value="Genomic_DNA"/>
</dbReference>
<dbReference type="Gene3D" id="2.20.25.20">
    <property type="match status" value="1"/>
</dbReference>
<dbReference type="Pfam" id="PF05773">
    <property type="entry name" value="RWD"/>
    <property type="match status" value="1"/>
</dbReference>
<dbReference type="InterPro" id="IPR002867">
    <property type="entry name" value="IBR_dom"/>
</dbReference>
<keyword evidence="16" id="KW-1185">Reference proteome</keyword>
<evidence type="ECO:0000259" key="12">
    <source>
        <dbReference type="PROSITE" id="PS50089"/>
    </source>
</evidence>
<organism evidence="15 16">
    <name type="scientific">Sungouiella intermedia</name>
    <dbReference type="NCBI Taxonomy" id="45354"/>
    <lineage>
        <taxon>Eukaryota</taxon>
        <taxon>Fungi</taxon>
        <taxon>Dikarya</taxon>
        <taxon>Ascomycota</taxon>
        <taxon>Saccharomycotina</taxon>
        <taxon>Pichiomycetes</taxon>
        <taxon>Metschnikowiaceae</taxon>
        <taxon>Sungouiella</taxon>
    </lineage>
</organism>
<dbReference type="EC" id="2.3.2.31" evidence="3"/>
<dbReference type="Gene3D" id="1.20.120.1750">
    <property type="match status" value="1"/>
</dbReference>
<feature type="domain" description="RING-type" evidence="12">
    <location>
        <begin position="164"/>
        <end position="210"/>
    </location>
</feature>
<dbReference type="PROSITE" id="PS50089">
    <property type="entry name" value="ZF_RING_2"/>
    <property type="match status" value="1"/>
</dbReference>
<proteinExistence type="inferred from homology"/>
<keyword evidence="5" id="KW-0479">Metal-binding</keyword>
<name>A0A1L0BSI9_9ASCO</name>
<dbReference type="Gene3D" id="3.10.110.10">
    <property type="entry name" value="Ubiquitin Conjugating Enzyme"/>
    <property type="match status" value="1"/>
</dbReference>
<accession>A0A1L0BSI9</accession>
<keyword evidence="9" id="KW-0862">Zinc</keyword>
<dbReference type="SMART" id="SM00647">
    <property type="entry name" value="IBR"/>
    <property type="match status" value="2"/>
</dbReference>
<dbReference type="STRING" id="45354.A0A1L0BSI9"/>
<comment type="pathway">
    <text evidence="2">Protein modification; protein ubiquitination.</text>
</comment>
<keyword evidence="7 11" id="KW-0863">Zinc-finger</keyword>
<dbReference type="CDD" id="cd20354">
    <property type="entry name" value="Rcat_RBR_RNF14"/>
    <property type="match status" value="1"/>
</dbReference>
<comment type="catalytic activity">
    <reaction evidence="1">
        <text>[E2 ubiquitin-conjugating enzyme]-S-ubiquitinyl-L-cysteine + [acceptor protein]-L-lysine = [E2 ubiquitin-conjugating enzyme]-L-cysteine + [acceptor protein]-N(6)-ubiquitinyl-L-lysine.</text>
        <dbReference type="EC" id="2.3.2.31"/>
    </reaction>
</comment>
<dbReference type="InterPro" id="IPR047548">
    <property type="entry name" value="Rcat_RBR_RNF14"/>
</dbReference>
<reference evidence="15 16" key="1">
    <citation type="submission" date="2016-10" db="EMBL/GenBank/DDBJ databases">
        <authorList>
            <person name="de Groot N.N."/>
        </authorList>
    </citation>
    <scope>NUCLEOTIDE SEQUENCE [LARGE SCALE GENOMIC DNA]</scope>
    <source>
        <strain evidence="15 16">CBS 141442</strain>
    </source>
</reference>
<evidence type="ECO:0000256" key="7">
    <source>
        <dbReference type="ARBA" id="ARBA00022771"/>
    </source>
</evidence>
<dbReference type="GO" id="GO:0008270">
    <property type="term" value="F:zinc ion binding"/>
    <property type="evidence" value="ECO:0007669"/>
    <property type="project" value="UniProtKB-KW"/>
</dbReference>
<comment type="similarity">
    <text evidence="10">Belongs to the RBR family. RNF14 subfamily.</text>
</comment>
<dbReference type="InterPro" id="IPR031127">
    <property type="entry name" value="E3_UB_ligase_RBR"/>
</dbReference>
<dbReference type="SUPFAM" id="SSF57850">
    <property type="entry name" value="RING/U-box"/>
    <property type="match status" value="3"/>
</dbReference>
<dbReference type="OrthoDB" id="1431934at2759"/>
<gene>
    <name evidence="15" type="ORF">SAMEA4029010_CIC11G00000004858</name>
</gene>
<dbReference type="Pfam" id="PF01485">
    <property type="entry name" value="IBR"/>
    <property type="match status" value="2"/>
</dbReference>
<feature type="domain" description="RWD" evidence="13">
    <location>
        <begin position="8"/>
        <end position="127"/>
    </location>
</feature>
<dbReference type="PANTHER" id="PTHR11685">
    <property type="entry name" value="RBR FAMILY RING FINGER AND IBR DOMAIN-CONTAINING"/>
    <property type="match status" value="1"/>
</dbReference>
<evidence type="ECO:0000256" key="1">
    <source>
        <dbReference type="ARBA" id="ARBA00001798"/>
    </source>
</evidence>
<dbReference type="PROSITE" id="PS51873">
    <property type="entry name" value="TRIAD"/>
    <property type="match status" value="1"/>
</dbReference>
<evidence type="ECO:0000256" key="10">
    <source>
        <dbReference type="ARBA" id="ARBA00044508"/>
    </source>
</evidence>
<protein>
    <recommendedName>
        <fullName evidence="3">RBR-type E3 ubiquitin transferase</fullName>
        <ecNumber evidence="3">2.3.2.31</ecNumber>
    </recommendedName>
</protein>
<dbReference type="PROSITE" id="PS50908">
    <property type="entry name" value="RWD"/>
    <property type="match status" value="1"/>
</dbReference>
<evidence type="ECO:0000259" key="14">
    <source>
        <dbReference type="PROSITE" id="PS51873"/>
    </source>
</evidence>
<evidence type="ECO:0000256" key="8">
    <source>
        <dbReference type="ARBA" id="ARBA00022786"/>
    </source>
</evidence>